<dbReference type="Gene3D" id="2.120.10.30">
    <property type="entry name" value="TolB, C-terminal domain"/>
    <property type="match status" value="1"/>
</dbReference>
<evidence type="ECO:0000313" key="2">
    <source>
        <dbReference type="Proteomes" id="UP001443914"/>
    </source>
</evidence>
<organism evidence="1 2">
    <name type="scientific">Saponaria officinalis</name>
    <name type="common">Common soapwort</name>
    <name type="synonym">Lychnis saponaria</name>
    <dbReference type="NCBI Taxonomy" id="3572"/>
    <lineage>
        <taxon>Eukaryota</taxon>
        <taxon>Viridiplantae</taxon>
        <taxon>Streptophyta</taxon>
        <taxon>Embryophyta</taxon>
        <taxon>Tracheophyta</taxon>
        <taxon>Spermatophyta</taxon>
        <taxon>Magnoliopsida</taxon>
        <taxon>eudicotyledons</taxon>
        <taxon>Gunneridae</taxon>
        <taxon>Pentapetalae</taxon>
        <taxon>Caryophyllales</taxon>
        <taxon>Caryophyllaceae</taxon>
        <taxon>Caryophylleae</taxon>
        <taxon>Saponaria</taxon>
    </lineage>
</organism>
<name>A0AAW1LLC1_SAPOF</name>
<proteinExistence type="predicted"/>
<dbReference type="Proteomes" id="UP001443914">
    <property type="component" value="Unassembled WGS sequence"/>
</dbReference>
<evidence type="ECO:0000313" key="1">
    <source>
        <dbReference type="EMBL" id="KAK9733853.1"/>
    </source>
</evidence>
<dbReference type="PANTHER" id="PTHR46388">
    <property type="entry name" value="NHL REPEAT-CONTAINING PROTEIN 2"/>
    <property type="match status" value="1"/>
</dbReference>
<keyword evidence="2" id="KW-1185">Reference proteome</keyword>
<dbReference type="AlphaFoldDB" id="A0AAW1LLC1"/>
<sequence>MTFRYRNLRRISALFSGLRFHGCGQVNNLSASSLIPFAYTPEDIVAGGVCRVMHVSRFSNVAASSKENSCELDLISFIRSTFDLAEGPYHHWINRSEGSKEFLQNDGAYLLLAEAFLDDPPGSWGNRIVLLEKVKQLQQRYPWLQVIGFQSCPPISSVADPNLLMNVITEEYINFPILLCSKNFSEVASGAYCIFFKDSESPPLYYENDVDPSILHEAIKDFNKEFVQNAGNGDKLKSSWSKTPESFKGPYICSYLQNLPLSLPACISADEDGNRFFLSDSNHHRVIVFDSTGKIFDAIGSSPGFDDGEFENAKLMRPAASWYHASEDCLYLVDSENHAIRRADLGRRVLETLHPSCADKVETGLWSSILNKLGFRKEVEMKSEEFDQALLLFPWHLLKSKDNDLLVMNKSFETLWVMDLESGMIHDVVKGHESIMEFCGKQIMEKVSDLQGLSSDVLQQLSNSRHPLSGNQISHAGFLSSFVTAGEDKLICDTVGQRVLMLNKQDEITSSVNFSNFGILGLPYWLTFSLERVFPWGYKHEETLFDHVQSFALLPGKIDVHMAIDIPEKTELVEPLQEHCVWRQARGAAMVVLDMETAAVIPEKVSSAQRWYDEIDDLANTIIESEIELPADEIEENQPPGRDLQDGKIHIDCLVNTNPGTSEVIVSAHLYLKLQSSSNTCEDTQDSKAAKIAYILNPDGSGRLKRDTLIRSLLKLNRDLGDLVFMKPLHVKMIFNTLKYPKPKNLRDFILTDANVVVNVSL</sequence>
<accession>A0AAW1LLC1</accession>
<dbReference type="InterPro" id="IPR011042">
    <property type="entry name" value="6-blade_b-propeller_TolB-like"/>
</dbReference>
<dbReference type="EMBL" id="JBDFQZ010000004">
    <property type="protein sequence ID" value="KAK9733854.1"/>
    <property type="molecule type" value="Genomic_DNA"/>
</dbReference>
<reference evidence="1 2" key="1">
    <citation type="submission" date="2024-03" db="EMBL/GenBank/DDBJ databases">
        <title>WGS assembly of Saponaria officinalis var. Norfolk2.</title>
        <authorList>
            <person name="Jenkins J."/>
            <person name="Shu S."/>
            <person name="Grimwood J."/>
            <person name="Barry K."/>
            <person name="Goodstein D."/>
            <person name="Schmutz J."/>
            <person name="Leebens-Mack J."/>
            <person name="Osbourn A."/>
        </authorList>
    </citation>
    <scope>NUCLEOTIDE SEQUENCE [LARGE SCALE GENOMIC DNA]</scope>
    <source>
        <strain evidence="2">cv. Norfolk2</strain>
        <strain evidence="1">JIC</strain>
        <tissue evidence="1">Leaf</tissue>
    </source>
</reference>
<protein>
    <recommendedName>
        <fullName evidence="3">NHL repeat-containing protein 2</fullName>
    </recommendedName>
</protein>
<gene>
    <name evidence="1" type="ORF">RND81_04G096900</name>
</gene>
<evidence type="ECO:0008006" key="3">
    <source>
        <dbReference type="Google" id="ProtNLM"/>
    </source>
</evidence>
<dbReference type="EMBL" id="JBDFQZ010000004">
    <property type="protein sequence ID" value="KAK9733853.1"/>
    <property type="molecule type" value="Genomic_DNA"/>
</dbReference>
<dbReference type="PANTHER" id="PTHR46388:SF3">
    <property type="entry name" value="DUF1618 DOMAIN-CONTAINING PROTEIN"/>
    <property type="match status" value="1"/>
</dbReference>
<comment type="caution">
    <text evidence="1">The sequence shown here is derived from an EMBL/GenBank/DDBJ whole genome shotgun (WGS) entry which is preliminary data.</text>
</comment>
<dbReference type="SUPFAM" id="SSF63825">
    <property type="entry name" value="YWTD domain"/>
    <property type="match status" value="1"/>
</dbReference>